<evidence type="ECO:0000313" key="1">
    <source>
        <dbReference type="EMBL" id="GAG59831.1"/>
    </source>
</evidence>
<accession>X1AIJ2</accession>
<dbReference type="AlphaFoldDB" id="X1AIJ2"/>
<dbReference type="EMBL" id="BART01006230">
    <property type="protein sequence ID" value="GAG59831.1"/>
    <property type="molecule type" value="Genomic_DNA"/>
</dbReference>
<proteinExistence type="predicted"/>
<protein>
    <submittedName>
        <fullName evidence="1">Uncharacterized protein</fullName>
    </submittedName>
</protein>
<reference evidence="1" key="1">
    <citation type="journal article" date="2014" name="Front. Microbiol.">
        <title>High frequency of phylogenetically diverse reductive dehalogenase-homologous genes in deep subseafloor sedimentary metagenomes.</title>
        <authorList>
            <person name="Kawai M."/>
            <person name="Futagami T."/>
            <person name="Toyoda A."/>
            <person name="Takaki Y."/>
            <person name="Nishi S."/>
            <person name="Hori S."/>
            <person name="Arai W."/>
            <person name="Tsubouchi T."/>
            <person name="Morono Y."/>
            <person name="Uchiyama I."/>
            <person name="Ito T."/>
            <person name="Fujiyama A."/>
            <person name="Inagaki F."/>
            <person name="Takami H."/>
        </authorList>
    </citation>
    <scope>NUCLEOTIDE SEQUENCE</scope>
    <source>
        <strain evidence="1">Expedition CK06-06</strain>
    </source>
</reference>
<organism evidence="1">
    <name type="scientific">marine sediment metagenome</name>
    <dbReference type="NCBI Taxonomy" id="412755"/>
    <lineage>
        <taxon>unclassified sequences</taxon>
        <taxon>metagenomes</taxon>
        <taxon>ecological metagenomes</taxon>
    </lineage>
</organism>
<gene>
    <name evidence="1" type="ORF">S01H4_14199</name>
</gene>
<comment type="caution">
    <text evidence="1">The sequence shown here is derived from an EMBL/GenBank/DDBJ whole genome shotgun (WGS) entry which is preliminary data.</text>
</comment>
<feature type="non-terminal residue" evidence="1">
    <location>
        <position position="1"/>
    </location>
</feature>
<sequence length="72" mass="8060">GMRVPVDTAKLALRMLTEGMSIRATERTTGLHRDTICKLVVLFGNACHDYLDKHMRGLRLTHLEGVAWAQIA</sequence>
<name>X1AIJ2_9ZZZZ</name>